<dbReference type="InterPro" id="IPR001478">
    <property type="entry name" value="PDZ"/>
</dbReference>
<dbReference type="PANTHER" id="PTHR43343">
    <property type="entry name" value="PEPTIDASE S12"/>
    <property type="match status" value="1"/>
</dbReference>
<dbReference type="InterPro" id="IPR051201">
    <property type="entry name" value="Chloro_Bact_Ser_Proteases"/>
</dbReference>
<proteinExistence type="predicted"/>
<dbReference type="RefSeq" id="WP_139467757.1">
    <property type="nucleotide sequence ID" value="NZ_VDMQ01000002.1"/>
</dbReference>
<feature type="region of interest" description="Disordered" evidence="3">
    <location>
        <begin position="1"/>
        <end position="40"/>
    </location>
</feature>
<keyword evidence="4" id="KW-0812">Transmembrane</keyword>
<sequence length="491" mass="48190">MNESKRMRSAQMATGAGYNGENAFGTETTAASVTRSRPRRRRLALAVTGAAAALALSIGTTAGLPGAAAAHARTVAGVTTESAIPFTGQPTDPSQGSGQNSNSQGGSGQNGTQSPNFGQGNGGQGSYGGGTAPGGGSQSPDTGQGSDGSSQQEASPASEKESTGVVLIDTELGYENAEAAGTGIVLSKDGLVLTNNHVIADSTKISVTVATTGKTYEASVVGSDSTEDVAVLQLKGASDLQPATVDDDSVTVGDDVTAVGNSEGQGQLQAADGTVTDLGASVTTTAQGSEDSETLNNMIQVQADIVSGDSGGALLDDEGEVVGMNTAASSGSATVTGFAIPIESALSTAESIIDGEQTSTNTLGYPAFLGIGVQQDSQNGQSSQSGQGSQSIQPGDGSSNGQSGQPSQSGSSSQAEGAVVAGVYEDTPAAEAGLTAGDTITRIGSTQITDGTGLSSAIAEHKPGDTVSLSWTDANGQTHSAKVTLTEGPAA</sequence>
<dbReference type="InterPro" id="IPR006311">
    <property type="entry name" value="TAT_signal"/>
</dbReference>
<feature type="domain" description="PDZ" evidence="5">
    <location>
        <begin position="367"/>
        <end position="475"/>
    </location>
</feature>
<dbReference type="Gene3D" id="2.30.42.10">
    <property type="match status" value="1"/>
</dbReference>
<feature type="compositionally biased region" description="Gly residues" evidence="3">
    <location>
        <begin position="119"/>
        <end position="137"/>
    </location>
</feature>
<evidence type="ECO:0000256" key="4">
    <source>
        <dbReference type="SAM" id="Phobius"/>
    </source>
</evidence>
<evidence type="ECO:0000256" key="3">
    <source>
        <dbReference type="SAM" id="MobiDB-lite"/>
    </source>
</evidence>
<feature type="compositionally biased region" description="Low complexity" evidence="3">
    <location>
        <begin position="94"/>
        <end position="114"/>
    </location>
</feature>
<dbReference type="InterPro" id="IPR009003">
    <property type="entry name" value="Peptidase_S1_PA"/>
</dbReference>
<dbReference type="SMART" id="SM00228">
    <property type="entry name" value="PDZ"/>
    <property type="match status" value="1"/>
</dbReference>
<accession>A0A5C4X4S6</accession>
<feature type="compositionally biased region" description="Low complexity" evidence="3">
    <location>
        <begin position="375"/>
        <end position="414"/>
    </location>
</feature>
<comment type="caution">
    <text evidence="6">The sequence shown here is derived from an EMBL/GenBank/DDBJ whole genome shotgun (WGS) entry which is preliminary data.</text>
</comment>
<evidence type="ECO:0000313" key="6">
    <source>
        <dbReference type="EMBL" id="TNM56967.1"/>
    </source>
</evidence>
<evidence type="ECO:0000313" key="7">
    <source>
        <dbReference type="Proteomes" id="UP000314223"/>
    </source>
</evidence>
<dbReference type="Pfam" id="PF13365">
    <property type="entry name" value="Trypsin_2"/>
    <property type="match status" value="1"/>
</dbReference>
<dbReference type="PRINTS" id="PR00834">
    <property type="entry name" value="PROTEASES2C"/>
</dbReference>
<dbReference type="PANTHER" id="PTHR43343:SF3">
    <property type="entry name" value="PROTEASE DO-LIKE 8, CHLOROPLASTIC"/>
    <property type="match status" value="1"/>
</dbReference>
<dbReference type="PROSITE" id="PS51318">
    <property type="entry name" value="TAT"/>
    <property type="match status" value="1"/>
</dbReference>
<feature type="region of interest" description="Disordered" evidence="3">
    <location>
        <begin position="375"/>
        <end position="417"/>
    </location>
</feature>
<dbReference type="EMBL" id="VDMQ01000002">
    <property type="protein sequence ID" value="TNM56967.1"/>
    <property type="molecule type" value="Genomic_DNA"/>
</dbReference>
<organism evidence="6 7">
    <name type="scientific">Brevibacterium sediminis</name>
    <dbReference type="NCBI Taxonomy" id="1857024"/>
    <lineage>
        <taxon>Bacteria</taxon>
        <taxon>Bacillati</taxon>
        <taxon>Actinomycetota</taxon>
        <taxon>Actinomycetes</taxon>
        <taxon>Micrococcales</taxon>
        <taxon>Brevibacteriaceae</taxon>
        <taxon>Brevibacterium</taxon>
    </lineage>
</organism>
<name>A0A5C4X4S6_9MICO</name>
<dbReference type="InterPro" id="IPR001940">
    <property type="entry name" value="Peptidase_S1C"/>
</dbReference>
<dbReference type="Proteomes" id="UP000314223">
    <property type="component" value="Unassembled WGS sequence"/>
</dbReference>
<evidence type="ECO:0000259" key="5">
    <source>
        <dbReference type="SMART" id="SM00228"/>
    </source>
</evidence>
<keyword evidence="4" id="KW-1133">Transmembrane helix</keyword>
<feature type="region of interest" description="Disordered" evidence="3">
    <location>
        <begin position="83"/>
        <end position="163"/>
    </location>
</feature>
<dbReference type="AlphaFoldDB" id="A0A5C4X4S6"/>
<dbReference type="InterPro" id="IPR036034">
    <property type="entry name" value="PDZ_sf"/>
</dbReference>
<dbReference type="SUPFAM" id="SSF50494">
    <property type="entry name" value="Trypsin-like serine proteases"/>
    <property type="match status" value="1"/>
</dbReference>
<dbReference type="Pfam" id="PF13180">
    <property type="entry name" value="PDZ_2"/>
    <property type="match status" value="1"/>
</dbReference>
<evidence type="ECO:0000256" key="1">
    <source>
        <dbReference type="ARBA" id="ARBA00022670"/>
    </source>
</evidence>
<keyword evidence="1" id="KW-0645">Protease</keyword>
<evidence type="ECO:0000256" key="2">
    <source>
        <dbReference type="ARBA" id="ARBA00022801"/>
    </source>
</evidence>
<keyword evidence="2" id="KW-0378">Hydrolase</keyword>
<dbReference type="Gene3D" id="2.40.10.120">
    <property type="match status" value="1"/>
</dbReference>
<dbReference type="SUPFAM" id="SSF50156">
    <property type="entry name" value="PDZ domain-like"/>
    <property type="match status" value="1"/>
</dbReference>
<keyword evidence="4" id="KW-0472">Membrane</keyword>
<protein>
    <submittedName>
        <fullName evidence="6">PDZ domain-containing protein</fullName>
    </submittedName>
</protein>
<feature type="transmembrane region" description="Helical" evidence="4">
    <location>
        <begin position="43"/>
        <end position="64"/>
    </location>
</feature>
<dbReference type="GO" id="GO:0006508">
    <property type="term" value="P:proteolysis"/>
    <property type="evidence" value="ECO:0007669"/>
    <property type="project" value="UniProtKB-KW"/>
</dbReference>
<reference evidence="6 7" key="1">
    <citation type="submission" date="2019-06" db="EMBL/GenBank/DDBJ databases">
        <authorList>
            <person name="Mardanova A.M."/>
            <person name="Pudova D.S."/>
            <person name="Shagimardanova E.I."/>
            <person name="Gogoleva N.E."/>
            <person name="Lutfullin M.T."/>
            <person name="Hadieva G.F."/>
            <person name="Sharipova M.R."/>
        </authorList>
    </citation>
    <scope>NUCLEOTIDE SEQUENCE [LARGE SCALE GENOMIC DNA]</scope>
    <source>
        <strain evidence="6 7">MG-1</strain>
    </source>
</reference>
<gene>
    <name evidence="6" type="ORF">FHQ09_05210</name>
</gene>
<dbReference type="GO" id="GO:0004252">
    <property type="term" value="F:serine-type endopeptidase activity"/>
    <property type="evidence" value="ECO:0007669"/>
    <property type="project" value="InterPro"/>
</dbReference>
<feature type="compositionally biased region" description="Polar residues" evidence="3">
    <location>
        <begin position="140"/>
        <end position="155"/>
    </location>
</feature>